<protein>
    <submittedName>
        <fullName evidence="1">Uncharacterized protein</fullName>
    </submittedName>
</protein>
<evidence type="ECO:0000313" key="2">
    <source>
        <dbReference type="Proteomes" id="UP000053105"/>
    </source>
</evidence>
<organism evidence="1 2">
    <name type="scientific">Melipona quadrifasciata</name>
    <dbReference type="NCBI Taxonomy" id="166423"/>
    <lineage>
        <taxon>Eukaryota</taxon>
        <taxon>Metazoa</taxon>
        <taxon>Ecdysozoa</taxon>
        <taxon>Arthropoda</taxon>
        <taxon>Hexapoda</taxon>
        <taxon>Insecta</taxon>
        <taxon>Pterygota</taxon>
        <taxon>Neoptera</taxon>
        <taxon>Endopterygota</taxon>
        <taxon>Hymenoptera</taxon>
        <taxon>Apocrita</taxon>
        <taxon>Aculeata</taxon>
        <taxon>Apoidea</taxon>
        <taxon>Anthophila</taxon>
        <taxon>Apidae</taxon>
        <taxon>Melipona</taxon>
    </lineage>
</organism>
<reference evidence="1 2" key="1">
    <citation type="submission" date="2015-07" db="EMBL/GenBank/DDBJ databases">
        <title>The genome of Melipona quadrifasciata.</title>
        <authorList>
            <person name="Pan H."/>
            <person name="Kapheim K."/>
        </authorList>
    </citation>
    <scope>NUCLEOTIDE SEQUENCE [LARGE SCALE GENOMIC DNA]</scope>
    <source>
        <strain evidence="1">0111107301</strain>
        <tissue evidence="1">Whole body</tissue>
    </source>
</reference>
<accession>A0A0M8ZRJ7</accession>
<proteinExistence type="predicted"/>
<evidence type="ECO:0000313" key="1">
    <source>
        <dbReference type="EMBL" id="KOX68089.1"/>
    </source>
</evidence>
<dbReference type="Proteomes" id="UP000053105">
    <property type="component" value="Unassembled WGS sequence"/>
</dbReference>
<dbReference type="EMBL" id="KQ435955">
    <property type="protein sequence ID" value="KOX68089.1"/>
    <property type="molecule type" value="Genomic_DNA"/>
</dbReference>
<name>A0A0M8ZRJ7_9HYME</name>
<keyword evidence="2" id="KW-1185">Reference proteome</keyword>
<sequence length="144" mass="16119">MAERVSPKYRPRQSPQGFRATSVHLSVAHRQATRAGVVSFRFSTRKLYRTRVKINNRDQFPSENILCRFGGATCGCTGTMLCKIEAKITQSDRKTLFYSSTVGENLEDTYLPTIARNWPPTWPIDAIAASWLLTTGAGFCQRAG</sequence>
<dbReference type="AlphaFoldDB" id="A0A0M8ZRJ7"/>
<gene>
    <name evidence="1" type="ORF">WN51_07385</name>
</gene>